<keyword evidence="8" id="KW-0406">Ion transport</keyword>
<feature type="domain" description="Mucolipin extracytosolic" evidence="15">
    <location>
        <begin position="129"/>
        <end position="291"/>
    </location>
</feature>
<evidence type="ECO:0000256" key="5">
    <source>
        <dbReference type="ARBA" id="ARBA00022692"/>
    </source>
</evidence>
<dbReference type="EMBL" id="JAEAOA010000105">
    <property type="protein sequence ID" value="KAK3608735.1"/>
    <property type="molecule type" value="Genomic_DNA"/>
</dbReference>
<dbReference type="GO" id="GO:0005765">
    <property type="term" value="C:lysosomal membrane"/>
    <property type="evidence" value="ECO:0007669"/>
    <property type="project" value="TreeGrafter"/>
</dbReference>
<feature type="transmembrane region" description="Helical" evidence="13">
    <location>
        <begin position="514"/>
        <end position="541"/>
    </location>
</feature>
<accession>A0AAE0TE42</accession>
<proteinExistence type="predicted"/>
<dbReference type="GO" id="GO:0005886">
    <property type="term" value="C:plasma membrane"/>
    <property type="evidence" value="ECO:0007669"/>
    <property type="project" value="UniProtKB-SubCell"/>
</dbReference>
<dbReference type="GO" id="GO:0072345">
    <property type="term" value="F:NAADP-sensitive calcium-release channel activity"/>
    <property type="evidence" value="ECO:0007669"/>
    <property type="project" value="TreeGrafter"/>
</dbReference>
<evidence type="ECO:0000256" key="12">
    <source>
        <dbReference type="ARBA" id="ARBA00036634"/>
    </source>
</evidence>
<dbReference type="Pfam" id="PF21381">
    <property type="entry name" value="MCLN_ECD"/>
    <property type="match status" value="1"/>
</dbReference>
<gene>
    <name evidence="16" type="ORF">CHS0354_001001</name>
</gene>
<keyword evidence="4" id="KW-1003">Cell membrane</keyword>
<keyword evidence="11" id="KW-0407">Ion channel</keyword>
<evidence type="ECO:0000256" key="1">
    <source>
        <dbReference type="ARBA" id="ARBA00004337"/>
    </source>
</evidence>
<keyword evidence="3" id="KW-0813">Transport</keyword>
<evidence type="ECO:0000256" key="10">
    <source>
        <dbReference type="ARBA" id="ARBA00023157"/>
    </source>
</evidence>
<evidence type="ECO:0000256" key="11">
    <source>
        <dbReference type="ARBA" id="ARBA00023303"/>
    </source>
</evidence>
<dbReference type="InterPro" id="IPR013122">
    <property type="entry name" value="PKD1_2_channel"/>
</dbReference>
<comment type="subcellular location">
    <subcellularLocation>
        <location evidence="2">Cell membrane</location>
        <topology evidence="2">Multi-pass membrane protein</topology>
    </subcellularLocation>
    <subcellularLocation>
        <location evidence="1">Endosome membrane</location>
        <topology evidence="1">Multi-pass membrane protein</topology>
    </subcellularLocation>
</comment>
<name>A0AAE0TE42_9BIVA</name>
<comment type="caution">
    <text evidence="16">The sequence shown here is derived from an EMBL/GenBank/DDBJ whole genome shotgun (WGS) entry which is preliminary data.</text>
</comment>
<keyword evidence="6" id="KW-0967">Endosome</keyword>
<protein>
    <recommendedName>
        <fullName evidence="18">Polycystin cation channel PKD1/PKD2 domain-containing protein</fullName>
    </recommendedName>
</protein>
<feature type="transmembrane region" description="Helical" evidence="13">
    <location>
        <begin position="308"/>
        <end position="336"/>
    </location>
</feature>
<feature type="transmembrane region" description="Helical" evidence="13">
    <location>
        <begin position="442"/>
        <end position="464"/>
    </location>
</feature>
<dbReference type="InterPro" id="IPR039031">
    <property type="entry name" value="Mucolipin"/>
</dbReference>
<dbReference type="PANTHER" id="PTHR12127">
    <property type="entry name" value="MUCOLIPIN"/>
    <property type="match status" value="1"/>
</dbReference>
<evidence type="ECO:0000259" key="14">
    <source>
        <dbReference type="Pfam" id="PF08016"/>
    </source>
</evidence>
<dbReference type="GO" id="GO:0010008">
    <property type="term" value="C:endosome membrane"/>
    <property type="evidence" value="ECO:0007669"/>
    <property type="project" value="UniProtKB-SubCell"/>
</dbReference>
<feature type="domain" description="Polycystin cation channel PKD1/PKD2" evidence="14">
    <location>
        <begin position="404"/>
        <end position="540"/>
    </location>
</feature>
<reference evidence="16" key="2">
    <citation type="journal article" date="2021" name="Genome Biol. Evol.">
        <title>Developing a high-quality reference genome for a parasitic bivalve with doubly uniparental inheritance (Bivalvia: Unionida).</title>
        <authorList>
            <person name="Smith C.H."/>
        </authorList>
    </citation>
    <scope>NUCLEOTIDE SEQUENCE</scope>
    <source>
        <strain evidence="16">CHS0354</strain>
        <tissue evidence="16">Mantle</tissue>
    </source>
</reference>
<evidence type="ECO:0000256" key="9">
    <source>
        <dbReference type="ARBA" id="ARBA00023136"/>
    </source>
</evidence>
<dbReference type="Proteomes" id="UP001195483">
    <property type="component" value="Unassembled WGS sequence"/>
</dbReference>
<dbReference type="AlphaFoldDB" id="A0AAE0TE42"/>
<keyword evidence="5 13" id="KW-0812">Transmembrane</keyword>
<reference evidence="16" key="3">
    <citation type="submission" date="2023-05" db="EMBL/GenBank/DDBJ databases">
        <authorList>
            <person name="Smith C.H."/>
        </authorList>
    </citation>
    <scope>NUCLEOTIDE SEQUENCE</scope>
    <source>
        <strain evidence="16">CHS0354</strain>
        <tissue evidence="16">Mantle</tissue>
    </source>
</reference>
<keyword evidence="9 13" id="KW-0472">Membrane</keyword>
<keyword evidence="10" id="KW-1015">Disulfide bond</keyword>
<dbReference type="Gene3D" id="1.10.287.70">
    <property type="match status" value="1"/>
</dbReference>
<feature type="transmembrane region" description="Helical" evidence="13">
    <location>
        <begin position="370"/>
        <end position="391"/>
    </location>
</feature>
<evidence type="ECO:0008006" key="18">
    <source>
        <dbReference type="Google" id="ProtNLM"/>
    </source>
</evidence>
<evidence type="ECO:0000256" key="13">
    <source>
        <dbReference type="SAM" id="Phobius"/>
    </source>
</evidence>
<keyword evidence="7 13" id="KW-1133">Transmembrane helix</keyword>
<evidence type="ECO:0000256" key="4">
    <source>
        <dbReference type="ARBA" id="ARBA00022475"/>
    </source>
</evidence>
<evidence type="ECO:0000256" key="2">
    <source>
        <dbReference type="ARBA" id="ARBA00004651"/>
    </source>
</evidence>
<reference evidence="16" key="1">
    <citation type="journal article" date="2021" name="Genome Biol. Evol.">
        <title>A High-Quality Reference Genome for a Parasitic Bivalve with Doubly Uniparental Inheritance (Bivalvia: Unionida).</title>
        <authorList>
            <person name="Smith C.H."/>
        </authorList>
    </citation>
    <scope>NUCLEOTIDE SEQUENCE</scope>
    <source>
        <strain evidence="16">CHS0354</strain>
    </source>
</reference>
<evidence type="ECO:0000256" key="7">
    <source>
        <dbReference type="ARBA" id="ARBA00022989"/>
    </source>
</evidence>
<evidence type="ECO:0000313" key="17">
    <source>
        <dbReference type="Proteomes" id="UP001195483"/>
    </source>
</evidence>
<dbReference type="PANTHER" id="PTHR12127:SF7">
    <property type="entry name" value="SD02261P"/>
    <property type="match status" value="1"/>
</dbReference>
<feature type="transmembrane region" description="Helical" evidence="13">
    <location>
        <begin position="403"/>
        <end position="422"/>
    </location>
</feature>
<sequence length="651" mass="74728">MDGNETAKEEMITRTMAETKIEIGTVRIVTGQQRNEKDEKGRKLRSRLSLYIYSAAKWRDGNCYFNLIYFLMAIVQITKTALITKQMLDFGNHRAQFQDMDDRGRTTLRHLLLSNWETGMEVPPYPPSGGKYAVYTFNDLKKHINFAVEKYYSSPNDAVGIYILEESNDTDVHAVTFCANYFTYHSVKWGYGNHKAEIYDVCFKSEPKFDGANYSYDIVADLNKNNMNESIVLNSFLKINMTFHLFSLRLDSLTGSGRCLSIKGVISFTDKDNNGQALVDLKTDTGQISCKDIDVDLQDVETITEFQIAASVIVFSLISLVGSLVDLFAVGCCLYYQTEKYIKQNSAKLFHGKRNGFPLKEYARHIKGSNFVFVIGDICTLIGTIRVAFMMDVKWKLHRFDEYAIWLGLGCLLCWICLASYVHFSDKFNLLFKTMYHAIPHVLAYLICVCLLFVGFTLCGYVVFGPYHIKFQTMSKTADTLFAMITGDEIYLTLTVLETDKLGSQAVWWFAQTYLWLFVSIFTVLILNILIAIFNSAYEVIQKEYKKRRAKKNSDPLRRVLHELLHSNDNLQGSIRQVQNGLLEILNRQDNSDMSQREYMLQQELKAVAIDNYTLRKSKIKAFVESGGERLNKHLSCWKVHCIIPQEDTEV</sequence>
<evidence type="ECO:0000313" key="16">
    <source>
        <dbReference type="EMBL" id="KAK3608735.1"/>
    </source>
</evidence>
<evidence type="ECO:0000256" key="3">
    <source>
        <dbReference type="ARBA" id="ARBA00022448"/>
    </source>
</evidence>
<organism evidence="16 17">
    <name type="scientific">Potamilus streckersoni</name>
    <dbReference type="NCBI Taxonomy" id="2493646"/>
    <lineage>
        <taxon>Eukaryota</taxon>
        <taxon>Metazoa</taxon>
        <taxon>Spiralia</taxon>
        <taxon>Lophotrochozoa</taxon>
        <taxon>Mollusca</taxon>
        <taxon>Bivalvia</taxon>
        <taxon>Autobranchia</taxon>
        <taxon>Heteroconchia</taxon>
        <taxon>Palaeoheterodonta</taxon>
        <taxon>Unionida</taxon>
        <taxon>Unionoidea</taxon>
        <taxon>Unionidae</taxon>
        <taxon>Ambleminae</taxon>
        <taxon>Lampsilini</taxon>
        <taxon>Potamilus</taxon>
    </lineage>
</organism>
<keyword evidence="17" id="KW-1185">Reference proteome</keyword>
<dbReference type="InterPro" id="IPR049134">
    <property type="entry name" value="MCLN_ECD"/>
</dbReference>
<comment type="catalytic activity">
    <reaction evidence="12">
        <text>Ca(2+)(in) = Ca(2+)(out)</text>
        <dbReference type="Rhea" id="RHEA:29671"/>
        <dbReference type="ChEBI" id="CHEBI:29108"/>
    </reaction>
</comment>
<dbReference type="Pfam" id="PF08016">
    <property type="entry name" value="PKD_channel"/>
    <property type="match status" value="1"/>
</dbReference>
<evidence type="ECO:0000259" key="15">
    <source>
        <dbReference type="Pfam" id="PF21381"/>
    </source>
</evidence>
<evidence type="ECO:0000256" key="8">
    <source>
        <dbReference type="ARBA" id="ARBA00023065"/>
    </source>
</evidence>
<evidence type="ECO:0000256" key="6">
    <source>
        <dbReference type="ARBA" id="ARBA00022753"/>
    </source>
</evidence>